<evidence type="ECO:0000313" key="2">
    <source>
        <dbReference type="EMBL" id="GAA3376521.1"/>
    </source>
</evidence>
<sequence>MPPAVHHTQQQVPQQWVYVKSEPPQWLTDIRAAPPAAIRPATLWSVLATAVLSALLLGEGLGLNLLFVAVPAALAAYFAARAAGRRPRPWTLAWALGGLALLVVPALRDAGWPTFLAVVSALALGSLVLHGGRTWPGVLMGSVGLLGSVGSGMAWAWRGLRERAHGSRDRWGPVVRTTAVAVLLLVVFGALFAGADAAFADLLGGFVPEVSVADGPWRFFLFLLGLIGALAAARTAAAPVRWDRLKVRRGRARGRTEWALPLIVLDLLFAAFNAVQLAVLFGGYDKVLRETGLTYSEYARQGFWQLLWATLLTLLVIALALRRSPRDGARDRVLVRAVLGSLCALTLIVVASALRRMDLYVEAYGLTRLRISVTAMELWLGLVIVLIMAAGVWGARWLPRAVGASAAAAVLAFGLVSPDGLVAEQNVERFRSSGKIDLNYLQELSADAVPALYELPEPYRFCALRGTAERLEEDKEPWYAASLGEARARELLRERPLTASVGCAELGLDEERYLF</sequence>
<feature type="transmembrane region" description="Helical" evidence="1">
    <location>
        <begin position="114"/>
        <end position="132"/>
    </location>
</feature>
<keyword evidence="1" id="KW-0472">Membrane</keyword>
<feature type="transmembrane region" description="Helical" evidence="1">
    <location>
        <begin position="333"/>
        <end position="354"/>
    </location>
</feature>
<feature type="transmembrane region" description="Helical" evidence="1">
    <location>
        <begin position="65"/>
        <end position="84"/>
    </location>
</feature>
<reference evidence="3" key="1">
    <citation type="journal article" date="2019" name="Int. J. Syst. Evol. Microbiol.">
        <title>The Global Catalogue of Microorganisms (GCM) 10K type strain sequencing project: providing services to taxonomists for standard genome sequencing and annotation.</title>
        <authorList>
            <consortium name="The Broad Institute Genomics Platform"/>
            <consortium name="The Broad Institute Genome Sequencing Center for Infectious Disease"/>
            <person name="Wu L."/>
            <person name="Ma J."/>
        </authorList>
    </citation>
    <scope>NUCLEOTIDE SEQUENCE [LARGE SCALE GENOMIC DNA]</scope>
    <source>
        <strain evidence="3">JCM 9651</strain>
    </source>
</reference>
<feature type="transmembrane region" description="Helical" evidence="1">
    <location>
        <begin position="258"/>
        <end position="282"/>
    </location>
</feature>
<dbReference type="EMBL" id="BAAAYL010000001">
    <property type="protein sequence ID" value="GAA3376521.1"/>
    <property type="molecule type" value="Genomic_DNA"/>
</dbReference>
<protein>
    <submittedName>
        <fullName evidence="2">DUF4173 domain-containing protein</fullName>
    </submittedName>
</protein>
<gene>
    <name evidence="2" type="ORF">GCM10020367_48520</name>
</gene>
<organism evidence="2 3">
    <name type="scientific">Streptomyces sannanensis</name>
    <dbReference type="NCBI Taxonomy" id="285536"/>
    <lineage>
        <taxon>Bacteria</taxon>
        <taxon>Bacillati</taxon>
        <taxon>Actinomycetota</taxon>
        <taxon>Actinomycetes</taxon>
        <taxon>Kitasatosporales</taxon>
        <taxon>Streptomycetaceae</taxon>
        <taxon>Streptomyces</taxon>
    </lineage>
</organism>
<feature type="transmembrane region" description="Helical" evidence="1">
    <location>
        <begin position="178"/>
        <end position="199"/>
    </location>
</feature>
<feature type="transmembrane region" description="Helical" evidence="1">
    <location>
        <begin position="90"/>
        <end position="107"/>
    </location>
</feature>
<feature type="transmembrane region" description="Helical" evidence="1">
    <location>
        <begin position="138"/>
        <end position="157"/>
    </location>
</feature>
<dbReference type="Proteomes" id="UP001499990">
    <property type="component" value="Unassembled WGS sequence"/>
</dbReference>
<feature type="transmembrane region" description="Helical" evidence="1">
    <location>
        <begin position="219"/>
        <end position="237"/>
    </location>
</feature>
<name>A0ABP6SH89_9ACTN</name>
<keyword evidence="3" id="KW-1185">Reference proteome</keyword>
<feature type="transmembrane region" description="Helical" evidence="1">
    <location>
        <begin position="302"/>
        <end position="321"/>
    </location>
</feature>
<proteinExistence type="predicted"/>
<accession>A0ABP6SH89</accession>
<feature type="transmembrane region" description="Helical" evidence="1">
    <location>
        <begin position="41"/>
        <end position="58"/>
    </location>
</feature>
<keyword evidence="1" id="KW-1133">Transmembrane helix</keyword>
<dbReference type="InterPro" id="IPR025291">
    <property type="entry name" value="DUF4153"/>
</dbReference>
<feature type="transmembrane region" description="Helical" evidence="1">
    <location>
        <begin position="374"/>
        <end position="395"/>
    </location>
</feature>
<dbReference type="Pfam" id="PF13687">
    <property type="entry name" value="DUF4153"/>
    <property type="match status" value="1"/>
</dbReference>
<keyword evidence="1" id="KW-0812">Transmembrane</keyword>
<evidence type="ECO:0000256" key="1">
    <source>
        <dbReference type="SAM" id="Phobius"/>
    </source>
</evidence>
<evidence type="ECO:0000313" key="3">
    <source>
        <dbReference type="Proteomes" id="UP001499990"/>
    </source>
</evidence>
<comment type="caution">
    <text evidence="2">The sequence shown here is derived from an EMBL/GenBank/DDBJ whole genome shotgun (WGS) entry which is preliminary data.</text>
</comment>